<feature type="region of interest" description="Disordered" evidence="1">
    <location>
        <begin position="18"/>
        <end position="360"/>
    </location>
</feature>
<feature type="region of interest" description="Disordered" evidence="1">
    <location>
        <begin position="413"/>
        <end position="486"/>
    </location>
</feature>
<feature type="compositionally biased region" description="Polar residues" evidence="1">
    <location>
        <begin position="704"/>
        <end position="720"/>
    </location>
</feature>
<feature type="compositionally biased region" description="Pro residues" evidence="1">
    <location>
        <begin position="240"/>
        <end position="251"/>
    </location>
</feature>
<feature type="compositionally biased region" description="Polar residues" evidence="1">
    <location>
        <begin position="547"/>
        <end position="566"/>
    </location>
</feature>
<proteinExistence type="predicted"/>
<keyword evidence="3" id="KW-1185">Reference proteome</keyword>
<feature type="compositionally biased region" description="Basic and acidic residues" evidence="1">
    <location>
        <begin position="160"/>
        <end position="178"/>
    </location>
</feature>
<evidence type="ECO:0000256" key="1">
    <source>
        <dbReference type="SAM" id="MobiDB-lite"/>
    </source>
</evidence>
<protein>
    <submittedName>
        <fullName evidence="2">Uncharacterized protein</fullName>
    </submittedName>
</protein>
<dbReference type="RefSeq" id="XP_047778905.1">
    <property type="nucleotide sequence ID" value="XM_047927451.1"/>
</dbReference>
<sequence length="849" mass="90620">MPSTTWLSQSHWDALTLSSTTAPRGYPPPPSATPRDLAAPAAPSTPIRRPVGTAQSHERPSAVDARPSALDRRVDSRGDLPPPPLSRPLARSTRQPDCEDERRFRSPRSRPAPTHDASDPRARARPQREDDQPPRSATRNETAHAHAQRDAPSTRAVSPRRYEETRTCAFHSEREREAAAQTARTNLPGHRTGAPRAASTNHRGGPQEELPGEGSAGRTTEKERGGAGGETPVSTIYIYLPPPLSSPPAPRARPARPLSHDPRVPVERACRPLPSPAPPAHRARSPPADTIHPTHGPRVGVPSSVAPLRSRRSVDDSSPSGGLAPAPASHARPLALEAPSPELPPTSGALSPRSHARVVVRAHHEREAQAAEAAWRARLASYSTEPTAVVQVIPTRVYGAALLASTLSHDTRMPEERARVPPAVVLPSTRTYHAEEPSSRGSTPVPTSHASNTYAPGERVLRHPAPSPSSRGLAPAPVSHASDAHAPRERVARAFHGVVHPAAATQSGHPTTSKTPRRVGCRAARDLRVPGSLPSTPGVSAREASALVSTPRSSSDAHPSRVSRTSTHGEDRPARAMSPRSHAQALRAREERQRDAIIMLARVYLAAAATERRRALSRRKDICEERTRAGVWLHETPDHAISTPEPLCSVEDSRAVPSCDLNRSSGGQLTTRVRSARLTALDALASSGRAQRPPAHSPHLDVSYSPQPRSPASTPASRNSAPHLPSPMLREHWPTSACTGREFEATLRSTRTSMSNCPSKALPAASTISGRDGSRDRHSPPSPSVPGALDACPPSARLPSVSTDLLGSSPSQAKSLPADAEPSGPPPQRENLAQFWSSFLRKPQVSASV</sequence>
<dbReference type="Proteomes" id="UP000814176">
    <property type="component" value="Unassembled WGS sequence"/>
</dbReference>
<feature type="region of interest" description="Disordered" evidence="1">
    <location>
        <begin position="686"/>
        <end position="735"/>
    </location>
</feature>
<reference evidence="2 3" key="1">
    <citation type="journal article" date="2021" name="Environ. Microbiol.">
        <title>Gene family expansions and transcriptome signatures uncover fungal adaptations to wood decay.</title>
        <authorList>
            <person name="Hage H."/>
            <person name="Miyauchi S."/>
            <person name="Viragh M."/>
            <person name="Drula E."/>
            <person name="Min B."/>
            <person name="Chaduli D."/>
            <person name="Navarro D."/>
            <person name="Favel A."/>
            <person name="Norest M."/>
            <person name="Lesage-Meessen L."/>
            <person name="Balint B."/>
            <person name="Merenyi Z."/>
            <person name="de Eugenio L."/>
            <person name="Morin E."/>
            <person name="Martinez A.T."/>
            <person name="Baldrian P."/>
            <person name="Stursova M."/>
            <person name="Martinez M.J."/>
            <person name="Novotny C."/>
            <person name="Magnuson J.K."/>
            <person name="Spatafora J.W."/>
            <person name="Maurice S."/>
            <person name="Pangilinan J."/>
            <person name="Andreopoulos W."/>
            <person name="LaButti K."/>
            <person name="Hundley H."/>
            <person name="Na H."/>
            <person name="Kuo A."/>
            <person name="Barry K."/>
            <person name="Lipzen A."/>
            <person name="Henrissat B."/>
            <person name="Riley R."/>
            <person name="Ahrendt S."/>
            <person name="Nagy L.G."/>
            <person name="Grigoriev I.V."/>
            <person name="Martin F."/>
            <person name="Rosso M.N."/>
        </authorList>
    </citation>
    <scope>NUCLEOTIDE SEQUENCE [LARGE SCALE GENOMIC DNA]</scope>
    <source>
        <strain evidence="2 3">CIRM-BRFM 1785</strain>
    </source>
</reference>
<feature type="compositionally biased region" description="Polar residues" evidence="1">
    <location>
        <begin position="439"/>
        <end position="454"/>
    </location>
</feature>
<feature type="compositionally biased region" description="Basic and acidic residues" evidence="1">
    <location>
        <begin position="94"/>
        <end position="104"/>
    </location>
</feature>
<accession>A0ABQ8KFW7</accession>
<evidence type="ECO:0000313" key="2">
    <source>
        <dbReference type="EMBL" id="KAH9836667.1"/>
    </source>
</evidence>
<feature type="region of interest" description="Disordered" evidence="1">
    <location>
        <begin position="525"/>
        <end position="587"/>
    </location>
</feature>
<feature type="compositionally biased region" description="Polar residues" evidence="1">
    <location>
        <begin position="800"/>
        <end position="814"/>
    </location>
</feature>
<feature type="compositionally biased region" description="Basic and acidic residues" evidence="1">
    <location>
        <begin position="116"/>
        <end position="133"/>
    </location>
</feature>
<feature type="compositionally biased region" description="Basic and acidic residues" evidence="1">
    <location>
        <begin position="69"/>
        <end position="78"/>
    </location>
</feature>
<dbReference type="EMBL" id="JADCUA010000010">
    <property type="protein sequence ID" value="KAH9836667.1"/>
    <property type="molecule type" value="Genomic_DNA"/>
</dbReference>
<dbReference type="GeneID" id="72008183"/>
<feature type="compositionally biased region" description="Polar residues" evidence="1">
    <location>
        <begin position="749"/>
        <end position="758"/>
    </location>
</feature>
<organism evidence="2 3">
    <name type="scientific">Rhodofomes roseus</name>
    <dbReference type="NCBI Taxonomy" id="34475"/>
    <lineage>
        <taxon>Eukaryota</taxon>
        <taxon>Fungi</taxon>
        <taxon>Dikarya</taxon>
        <taxon>Basidiomycota</taxon>
        <taxon>Agaricomycotina</taxon>
        <taxon>Agaricomycetes</taxon>
        <taxon>Polyporales</taxon>
        <taxon>Rhodofomes</taxon>
    </lineage>
</organism>
<gene>
    <name evidence="2" type="ORF">C8Q71DRAFT_857887</name>
</gene>
<feature type="region of interest" description="Disordered" evidence="1">
    <location>
        <begin position="749"/>
        <end position="831"/>
    </location>
</feature>
<comment type="caution">
    <text evidence="2">The sequence shown here is derived from an EMBL/GenBank/DDBJ whole genome shotgun (WGS) entry which is preliminary data.</text>
</comment>
<evidence type="ECO:0000313" key="3">
    <source>
        <dbReference type="Proteomes" id="UP000814176"/>
    </source>
</evidence>
<name>A0ABQ8KFW7_9APHY</name>
<feature type="compositionally biased region" description="Basic and acidic residues" evidence="1">
    <location>
        <begin position="258"/>
        <end position="270"/>
    </location>
</feature>